<feature type="transmembrane region" description="Helical" evidence="2">
    <location>
        <begin position="174"/>
        <end position="193"/>
    </location>
</feature>
<protein>
    <submittedName>
        <fullName evidence="4">Urate hydroxylase PuuD</fullName>
    </submittedName>
</protein>
<feature type="transmembrane region" description="Helical" evidence="2">
    <location>
        <begin position="85"/>
        <end position="103"/>
    </location>
</feature>
<comment type="caution">
    <text evidence="4">The sequence shown here is derived from an EMBL/GenBank/DDBJ whole genome shotgun (WGS) entry which is preliminary data.</text>
</comment>
<dbReference type="EMBL" id="JAYGJQ010000002">
    <property type="protein sequence ID" value="MEA9357728.1"/>
    <property type="molecule type" value="Genomic_DNA"/>
</dbReference>
<proteinExistence type="predicted"/>
<keyword evidence="2" id="KW-0472">Membrane</keyword>
<evidence type="ECO:0000313" key="4">
    <source>
        <dbReference type="EMBL" id="MEA9357728.1"/>
    </source>
</evidence>
<sequence length="563" mass="62953">MNQDFYEWILLIGRWLHITVAVTWIGTSIFFMWLDRTFQRNMESTNEGHVGEVWMVHGGGFYHVEKLLMGPTKVPKDLHWFKWEAYWTWLSGAFLVFMIFYTGDATYLLDSSVSNITYTQAVCLGIFTLVGSWIFYDFLWERKLTKDKPIVGHILTLAWFFGMTYLLCKTLSGRAAYIHIGGMLGTWMTANVFMRIIPRQLKMVEASKSGTPVNQEWAKNAKNRSTHNTYFTLPVILIMISNHFPMTYGSDYNWLILLCLSGAGACIREYFVGRLKTPGRSKIFGALGVIIIATVMFFTTGGNNPEVSVESTPAPVAVEKQSAEVAPETPVAEAPAATTAAPANPEASAVAATSNATVDVKGLITFTGTPPQGKKLTLPGGCKEGGSKFTDEVIVNNGKLENVLVRVVKGLEGKTYTDVPTEPVVLNQKNCIYHPRMAAARVGQEVVFVNSDPVFHNVRSISKSNEKFNLAMPKKDQRISKRFDKPEFFVQAKCSIHPWMSANLAIVEHPFFAVSDVKGEFTIKKLPVGTYTIEVWHEVFGVQTKEITVTENGKPDLNFNYKL</sequence>
<feature type="transmembrane region" description="Helical" evidence="2">
    <location>
        <begin position="150"/>
        <end position="168"/>
    </location>
</feature>
<dbReference type="Gene3D" id="2.60.40.1120">
    <property type="entry name" value="Carboxypeptidase-like, regulatory domain"/>
    <property type="match status" value="1"/>
</dbReference>
<feature type="transmembrane region" description="Helical" evidence="2">
    <location>
        <begin position="12"/>
        <end position="34"/>
    </location>
</feature>
<evidence type="ECO:0000313" key="5">
    <source>
        <dbReference type="Proteomes" id="UP001302274"/>
    </source>
</evidence>
<name>A0ABU5VZC3_9BACT</name>
<dbReference type="Gene3D" id="2.60.40.420">
    <property type="entry name" value="Cupredoxins - blue copper proteins"/>
    <property type="match status" value="1"/>
</dbReference>
<keyword evidence="2" id="KW-1133">Transmembrane helix</keyword>
<accession>A0ABU5VZC3</accession>
<feature type="transmembrane region" description="Helical" evidence="2">
    <location>
        <begin position="229"/>
        <end position="246"/>
    </location>
</feature>
<dbReference type="InterPro" id="IPR008969">
    <property type="entry name" value="CarboxyPept-like_regulatory"/>
</dbReference>
<dbReference type="SUPFAM" id="SSF49503">
    <property type="entry name" value="Cupredoxins"/>
    <property type="match status" value="1"/>
</dbReference>
<evidence type="ECO:0000256" key="1">
    <source>
        <dbReference type="SAM" id="MobiDB-lite"/>
    </source>
</evidence>
<feature type="transmembrane region" description="Helical" evidence="2">
    <location>
        <begin position="252"/>
        <end position="271"/>
    </location>
</feature>
<dbReference type="InterPro" id="IPR010389">
    <property type="entry name" value="Urate_ox_N"/>
</dbReference>
<dbReference type="Proteomes" id="UP001302274">
    <property type="component" value="Unassembled WGS sequence"/>
</dbReference>
<evidence type="ECO:0000259" key="3">
    <source>
        <dbReference type="Pfam" id="PF06181"/>
    </source>
</evidence>
<feature type="transmembrane region" description="Helical" evidence="2">
    <location>
        <begin position="115"/>
        <end position="138"/>
    </location>
</feature>
<keyword evidence="5" id="KW-1185">Reference proteome</keyword>
<feature type="compositionally biased region" description="Low complexity" evidence="1">
    <location>
        <begin position="323"/>
        <end position="348"/>
    </location>
</feature>
<reference evidence="4 5" key="1">
    <citation type="submission" date="2023-11" db="EMBL/GenBank/DDBJ databases">
        <title>A Novel Polar Bacteriovorax (B. antarcticus) Isolated from the Biocrust in Antarctica.</title>
        <authorList>
            <person name="Mun W."/>
            <person name="Choi S.Y."/>
            <person name="Mitchell R.J."/>
        </authorList>
    </citation>
    <scope>NUCLEOTIDE SEQUENCE [LARGE SCALE GENOMIC DNA]</scope>
    <source>
        <strain evidence="4 5">PP10</strain>
    </source>
</reference>
<keyword evidence="2" id="KW-0812">Transmembrane</keyword>
<feature type="transmembrane region" description="Helical" evidence="2">
    <location>
        <begin position="283"/>
        <end position="302"/>
    </location>
</feature>
<dbReference type="Pfam" id="PF06181">
    <property type="entry name" value="Urate_ox_N"/>
    <property type="match status" value="1"/>
</dbReference>
<feature type="region of interest" description="Disordered" evidence="1">
    <location>
        <begin position="308"/>
        <end position="348"/>
    </location>
</feature>
<dbReference type="SUPFAM" id="SSF49464">
    <property type="entry name" value="Carboxypeptidase regulatory domain-like"/>
    <property type="match status" value="1"/>
</dbReference>
<evidence type="ECO:0000256" key="2">
    <source>
        <dbReference type="SAM" id="Phobius"/>
    </source>
</evidence>
<gene>
    <name evidence="4" type="ORF">SHI21_15970</name>
</gene>
<dbReference type="InterPro" id="IPR008972">
    <property type="entry name" value="Cupredoxin"/>
</dbReference>
<organism evidence="4 5">
    <name type="scientific">Bacteriovorax antarcticus</name>
    <dbReference type="NCBI Taxonomy" id="3088717"/>
    <lineage>
        <taxon>Bacteria</taxon>
        <taxon>Pseudomonadati</taxon>
        <taxon>Bdellovibrionota</taxon>
        <taxon>Bacteriovoracia</taxon>
        <taxon>Bacteriovoracales</taxon>
        <taxon>Bacteriovoracaceae</taxon>
        <taxon>Bacteriovorax</taxon>
    </lineage>
</organism>
<dbReference type="RefSeq" id="WP_323577867.1">
    <property type="nucleotide sequence ID" value="NZ_JAYGJQ010000002.1"/>
</dbReference>
<feature type="domain" description="Urate oxidase N-terminal" evidence="3">
    <location>
        <begin position="5"/>
        <end position="296"/>
    </location>
</feature>